<reference evidence="2" key="1">
    <citation type="submission" date="2017-09" db="EMBL/GenBank/DDBJ databases">
        <title>Depth-based differentiation of microbial function through sediment-hosted aquifers and enrichment of novel symbionts in the deep terrestrial subsurface.</title>
        <authorList>
            <person name="Probst A.J."/>
            <person name="Ladd B."/>
            <person name="Jarett J.K."/>
            <person name="Geller-Mcgrath D.E."/>
            <person name="Sieber C.M.K."/>
            <person name="Emerson J.B."/>
            <person name="Anantharaman K."/>
            <person name="Thomas B.C."/>
            <person name="Malmstrom R."/>
            <person name="Stieglmeier M."/>
            <person name="Klingl A."/>
            <person name="Woyke T."/>
            <person name="Ryan C.M."/>
            <person name="Banfield J.F."/>
        </authorList>
    </citation>
    <scope>NUCLEOTIDE SEQUENCE [LARGE SCALE GENOMIC DNA]</scope>
</reference>
<evidence type="ECO:0000313" key="2">
    <source>
        <dbReference type="Proteomes" id="UP000228809"/>
    </source>
</evidence>
<gene>
    <name evidence="1" type="ORF">COU17_03230</name>
</gene>
<proteinExistence type="predicted"/>
<name>A0A2M6WDR0_9BACT</name>
<accession>A0A2M6WDR0</accession>
<dbReference type="EMBL" id="PFBJ01000018">
    <property type="protein sequence ID" value="PIT90941.1"/>
    <property type="molecule type" value="Genomic_DNA"/>
</dbReference>
<dbReference type="Proteomes" id="UP000228809">
    <property type="component" value="Unassembled WGS sequence"/>
</dbReference>
<evidence type="ECO:0000313" key="1">
    <source>
        <dbReference type="EMBL" id="PIT90941.1"/>
    </source>
</evidence>
<sequence>MVLPEETRCLEEKMSTITAERQESVVEKLSCREAQLVFQSTDPNFDLRSGSKAQLAAAQHYRECQEDCLEKGVEHFCDLPPLTCKEALEVWGSVPIDGFGGSFGTHHSHSIHTQQGLEHIFGRQRHDDWEATPRTTLAMSERIFYKRFGACAEGPCTTARRFVKSYAGNFSGEDTQAFYQSFLFELFYMNGWPLDGLFTSQHTLLSELIGEGDAAEDAHRSLHKCHEIILWWSFQQKNKEPISDGTREYLRALQNDRLDRLKSSILSSVCGRFPSCGKPPNDLDCGVDCFNAEAIVRSIRNFVQDRMDNKESFARIGAFLTQAEQ</sequence>
<comment type="caution">
    <text evidence="1">The sequence shown here is derived from an EMBL/GenBank/DDBJ whole genome shotgun (WGS) entry which is preliminary data.</text>
</comment>
<organism evidence="1 2">
    <name type="scientific">Candidatus Kaiserbacteria bacterium CG10_big_fil_rev_8_21_14_0_10_49_17</name>
    <dbReference type="NCBI Taxonomy" id="1974609"/>
    <lineage>
        <taxon>Bacteria</taxon>
        <taxon>Candidatus Kaiseribacteriota</taxon>
    </lineage>
</organism>
<protein>
    <submittedName>
        <fullName evidence="1">Uncharacterized protein</fullName>
    </submittedName>
</protein>
<dbReference type="AlphaFoldDB" id="A0A2M6WDR0"/>